<sequence>MFSLATTKAGLLFETLADIVGIFLSLWIVYTVRELILDILTPAVKDSDICTTLPDTYQVRDPRKKSCCVSLI</sequence>
<dbReference type="OrthoDB" id="2186195at2759"/>
<evidence type="ECO:0000313" key="2">
    <source>
        <dbReference type="EMBL" id="OAG30097.1"/>
    </source>
</evidence>
<evidence type="ECO:0000256" key="1">
    <source>
        <dbReference type="SAM" id="Phobius"/>
    </source>
</evidence>
<accession>A0A177EDT0</accession>
<feature type="transmembrane region" description="Helical" evidence="1">
    <location>
        <begin position="12"/>
        <end position="30"/>
    </location>
</feature>
<gene>
    <name evidence="2" type="ORF">NEDG_01680</name>
</gene>
<dbReference type="GeneID" id="93648030"/>
<evidence type="ECO:0000313" key="3">
    <source>
        <dbReference type="Proteomes" id="UP000185944"/>
    </source>
</evidence>
<dbReference type="RefSeq" id="XP_067544572.1">
    <property type="nucleotide sequence ID" value="XM_067689098.1"/>
</dbReference>
<proteinExistence type="predicted"/>
<dbReference type="EMBL" id="LTDL01000037">
    <property type="protein sequence ID" value="OAG30097.1"/>
    <property type="molecule type" value="Genomic_DNA"/>
</dbReference>
<comment type="caution">
    <text evidence="2">The sequence shown here is derived from an EMBL/GenBank/DDBJ whole genome shotgun (WGS) entry which is preliminary data.</text>
</comment>
<keyword evidence="1" id="KW-1133">Transmembrane helix</keyword>
<dbReference type="AlphaFoldDB" id="A0A177EDT0"/>
<keyword evidence="1" id="KW-0472">Membrane</keyword>
<reference evidence="2 3" key="1">
    <citation type="submission" date="2016-02" db="EMBL/GenBank/DDBJ databases">
        <title>Discovery of a natural microsporidian pathogen with a broad tissue tropism in Caenorhabditis elegans.</title>
        <authorList>
            <person name="Luallen R.J."/>
            <person name="Reinke A.W."/>
            <person name="Tong L."/>
            <person name="Botts M.R."/>
            <person name="Felix M.-A."/>
            <person name="Troemel E.R."/>
        </authorList>
    </citation>
    <scope>NUCLEOTIDE SEQUENCE [LARGE SCALE GENOMIC DNA]</scope>
    <source>
        <strain evidence="2 3">JUm2807</strain>
    </source>
</reference>
<keyword evidence="1" id="KW-0812">Transmembrane</keyword>
<name>A0A177EDT0_9MICR</name>
<dbReference type="VEuPathDB" id="MicrosporidiaDB:NEDG_01680"/>
<dbReference type="Proteomes" id="UP000185944">
    <property type="component" value="Unassembled WGS sequence"/>
</dbReference>
<protein>
    <submittedName>
        <fullName evidence="2">Uncharacterized protein</fullName>
    </submittedName>
</protein>
<organism evidence="2 3">
    <name type="scientific">Nematocida displodere</name>
    <dbReference type="NCBI Taxonomy" id="1805483"/>
    <lineage>
        <taxon>Eukaryota</taxon>
        <taxon>Fungi</taxon>
        <taxon>Fungi incertae sedis</taxon>
        <taxon>Microsporidia</taxon>
        <taxon>Nematocida</taxon>
    </lineage>
</organism>
<keyword evidence="3" id="KW-1185">Reference proteome</keyword>